<keyword evidence="2" id="KW-0560">Oxidoreductase</keyword>
<sequence length="397" mass="44441">MKPIVIIGAGIAGLQAASHLHQMKVPFVLLEQADHAGGRVRSDYVDGYILDHGFQVLQTNYPSVQRSFDLPALNLYVFDSGSKLWYGGQWVSFLNPLRSGLKLLDLVPHLISFKDVFLLIRMWFKLQWSANEHVDSGETTAAMLDRWGFSDTFQSKFIRPFFRGILLDQHLQQPASLFFFYMRQFLEGQAALPAKGMGELVSQLLASLPRGSVRLGTEVVHLGDDFVELKSGEKIEFERLILAIDPHAASRLLHVDLPDSVHLGAKTFYFSVPLRKEKDKLLHLIPGDSKLLHYCFLSQIAPTYAPEGKELLQVTSLDVLLNEDEVLNLLAEYEDVTGYTFLRAYEIPRSLVKMDSFEALKHAAQAKGIILAGDYCEMPSLHGALVSGQKAAVQSLI</sequence>
<dbReference type="Gene3D" id="3.50.50.60">
    <property type="entry name" value="FAD/NAD(P)-binding domain"/>
    <property type="match status" value="1"/>
</dbReference>
<dbReference type="SUPFAM" id="SSF51905">
    <property type="entry name" value="FAD/NAD(P)-binding domain"/>
    <property type="match status" value="1"/>
</dbReference>
<proteinExistence type="predicted"/>
<gene>
    <name evidence="2" type="ORF">SKC38_03735</name>
</gene>
<evidence type="ECO:0000313" key="2">
    <source>
        <dbReference type="EMBL" id="MFD3275334.1"/>
    </source>
</evidence>
<organism evidence="2 3">
    <name type="scientific">Aquirufa echingensis</name>
    <dbReference type="NCBI Taxonomy" id="3096516"/>
    <lineage>
        <taxon>Bacteria</taxon>
        <taxon>Pseudomonadati</taxon>
        <taxon>Bacteroidota</taxon>
        <taxon>Cytophagia</taxon>
        <taxon>Cytophagales</taxon>
        <taxon>Flectobacillaceae</taxon>
        <taxon>Aquirufa</taxon>
    </lineage>
</organism>
<dbReference type="RefSeq" id="WP_377975216.1">
    <property type="nucleotide sequence ID" value="NZ_JBBKYA010000002.1"/>
</dbReference>
<feature type="domain" description="Amine oxidase" evidence="1">
    <location>
        <begin position="11"/>
        <end position="394"/>
    </location>
</feature>
<reference evidence="2 3" key="1">
    <citation type="submission" date="2024-03" db="EMBL/GenBank/DDBJ databases">
        <title>Aquirufa genome sequencing.</title>
        <authorList>
            <person name="Pitt A."/>
            <person name="Hahn M.W."/>
        </authorList>
    </citation>
    <scope>NUCLEOTIDE SEQUENCE [LARGE SCALE GENOMIC DNA]</scope>
    <source>
        <strain evidence="2 3">PLAD-142S6K</strain>
    </source>
</reference>
<evidence type="ECO:0000259" key="1">
    <source>
        <dbReference type="Pfam" id="PF01593"/>
    </source>
</evidence>
<name>A0ABW6CXA1_9BACT</name>
<dbReference type="Proteomes" id="UP001598114">
    <property type="component" value="Unassembled WGS sequence"/>
</dbReference>
<accession>A0ABW6CXA1</accession>
<dbReference type="EMBL" id="JBBKYA010000002">
    <property type="protein sequence ID" value="MFD3275334.1"/>
    <property type="molecule type" value="Genomic_DNA"/>
</dbReference>
<dbReference type="InterPro" id="IPR036188">
    <property type="entry name" value="FAD/NAD-bd_sf"/>
</dbReference>
<comment type="caution">
    <text evidence="2">The sequence shown here is derived from an EMBL/GenBank/DDBJ whole genome shotgun (WGS) entry which is preliminary data.</text>
</comment>
<dbReference type="GO" id="GO:0016491">
    <property type="term" value="F:oxidoreductase activity"/>
    <property type="evidence" value="ECO:0007669"/>
    <property type="project" value="UniProtKB-KW"/>
</dbReference>
<dbReference type="PANTHER" id="PTHR42841">
    <property type="entry name" value="AMINE OXIDASE"/>
    <property type="match status" value="1"/>
</dbReference>
<dbReference type="EC" id="1.-.-.-" evidence="2"/>
<dbReference type="InterPro" id="IPR002937">
    <property type="entry name" value="Amino_oxidase"/>
</dbReference>
<dbReference type="Pfam" id="PF01593">
    <property type="entry name" value="Amino_oxidase"/>
    <property type="match status" value="1"/>
</dbReference>
<keyword evidence="3" id="KW-1185">Reference proteome</keyword>
<protein>
    <submittedName>
        <fullName evidence="2">NAD(P)/FAD-dependent oxidoreductase</fullName>
        <ecNumber evidence="2">1.-.-.-</ecNumber>
    </submittedName>
</protein>
<evidence type="ECO:0000313" key="3">
    <source>
        <dbReference type="Proteomes" id="UP001598114"/>
    </source>
</evidence>